<dbReference type="AlphaFoldDB" id="A0A1S2N8H0"/>
<dbReference type="SMART" id="SM00347">
    <property type="entry name" value="HTH_MARR"/>
    <property type="match status" value="1"/>
</dbReference>
<dbReference type="InterPro" id="IPR036388">
    <property type="entry name" value="WH-like_DNA-bd_sf"/>
</dbReference>
<proteinExistence type="predicted"/>
<gene>
    <name evidence="1" type="primary">hpaR</name>
    <name evidence="1" type="ORF">LO55_613</name>
</gene>
<dbReference type="Gene3D" id="1.10.10.10">
    <property type="entry name" value="Winged helix-like DNA-binding domain superfamily/Winged helix DNA-binding domain"/>
    <property type="match status" value="1"/>
</dbReference>
<name>A0A1S2N8H0_9BURK</name>
<protein>
    <submittedName>
        <fullName evidence="1">Homoprotocatechuate degradation operon regulator, HpaR</fullName>
    </submittedName>
</protein>
<accession>A0A1S2N8H0</accession>
<dbReference type="InterPro" id="IPR036390">
    <property type="entry name" value="WH_DNA-bd_sf"/>
</dbReference>
<dbReference type="PROSITE" id="PS50995">
    <property type="entry name" value="HTH_MARR_2"/>
    <property type="match status" value="1"/>
</dbReference>
<dbReference type="InterPro" id="IPR039422">
    <property type="entry name" value="MarR/SlyA-like"/>
</dbReference>
<dbReference type="GO" id="GO:0003677">
    <property type="term" value="F:DNA binding"/>
    <property type="evidence" value="ECO:0007669"/>
    <property type="project" value="InterPro"/>
</dbReference>
<dbReference type="InterPro" id="IPR012712">
    <property type="entry name" value="HpaR/FarR"/>
</dbReference>
<evidence type="ECO:0000313" key="1">
    <source>
        <dbReference type="EMBL" id="OIJ41386.1"/>
    </source>
</evidence>
<dbReference type="RefSeq" id="WP_005667982.1">
    <property type="nucleotide sequence ID" value="NZ_CAUQYF010000049.1"/>
</dbReference>
<dbReference type="GO" id="GO:0003700">
    <property type="term" value="F:DNA-binding transcription factor activity"/>
    <property type="evidence" value="ECO:0007669"/>
    <property type="project" value="InterPro"/>
</dbReference>
<dbReference type="InterPro" id="IPR000835">
    <property type="entry name" value="HTH_MarR-typ"/>
</dbReference>
<comment type="caution">
    <text evidence="1">The sequence shown here is derived from an EMBL/GenBank/DDBJ whole genome shotgun (WGS) entry which is preliminary data.</text>
</comment>
<dbReference type="PANTHER" id="PTHR33164">
    <property type="entry name" value="TRANSCRIPTIONAL REGULATOR, MARR FAMILY"/>
    <property type="match status" value="1"/>
</dbReference>
<dbReference type="Pfam" id="PF12802">
    <property type="entry name" value="MarR_2"/>
    <property type="match status" value="1"/>
</dbReference>
<dbReference type="SUPFAM" id="SSF46785">
    <property type="entry name" value="Winged helix' DNA-binding domain"/>
    <property type="match status" value="1"/>
</dbReference>
<evidence type="ECO:0000313" key="2">
    <source>
        <dbReference type="Proteomes" id="UP000180246"/>
    </source>
</evidence>
<dbReference type="NCBIfam" id="TIGR02337">
    <property type="entry name" value="HpaR"/>
    <property type="match status" value="1"/>
</dbReference>
<dbReference type="GO" id="GO:0045892">
    <property type="term" value="P:negative regulation of DNA-templated transcription"/>
    <property type="evidence" value="ECO:0007669"/>
    <property type="project" value="InterPro"/>
</dbReference>
<dbReference type="EMBL" id="JRYB01000001">
    <property type="protein sequence ID" value="OIJ41386.1"/>
    <property type="molecule type" value="Genomic_DNA"/>
</dbReference>
<dbReference type="PANTHER" id="PTHR33164:SF13">
    <property type="entry name" value="4-HYDROXYPHENYLACETATE CATABOLISM PROTEIN"/>
    <property type="match status" value="1"/>
</dbReference>
<dbReference type="GO" id="GO:0006950">
    <property type="term" value="P:response to stress"/>
    <property type="evidence" value="ECO:0007669"/>
    <property type="project" value="TreeGrafter"/>
</dbReference>
<reference evidence="1 2" key="1">
    <citation type="submission" date="2014-10" db="EMBL/GenBank/DDBJ databases">
        <authorList>
            <person name="Seo M.-J."/>
            <person name="Seok Y.J."/>
            <person name="Cha I.-T."/>
        </authorList>
    </citation>
    <scope>NUCLEOTIDE SEQUENCE [LARGE SCALE GENOMIC DNA]</scope>
    <source>
        <strain evidence="1 2">NEU</strain>
    </source>
</reference>
<sequence length="162" mass="18622">MARRITHRNLPQLFLKARESLMSHFRPILNHFGVTEQQWRILRVLDEHGQLEPREMCDLCQILSPSMTGVLSRMEELGLIERQRVAADQRRIWVRLAPKGDKLIDEIAPLIEQQYTLIEGAYGSQVVDDLSRALEGFIEAQATPVERVELPATTKAVNSRRP</sequence>
<dbReference type="Proteomes" id="UP000180246">
    <property type="component" value="Unassembled WGS sequence"/>
</dbReference>
<organism evidence="1 2">
    <name type="scientific">Massilia timonae</name>
    <dbReference type="NCBI Taxonomy" id="47229"/>
    <lineage>
        <taxon>Bacteria</taxon>
        <taxon>Pseudomonadati</taxon>
        <taxon>Pseudomonadota</taxon>
        <taxon>Betaproteobacteria</taxon>
        <taxon>Burkholderiales</taxon>
        <taxon>Oxalobacteraceae</taxon>
        <taxon>Telluria group</taxon>
        <taxon>Massilia</taxon>
    </lineage>
</organism>